<evidence type="ECO:0000256" key="1">
    <source>
        <dbReference type="SAM" id="MobiDB-lite"/>
    </source>
</evidence>
<feature type="region of interest" description="Disordered" evidence="1">
    <location>
        <begin position="16"/>
        <end position="56"/>
    </location>
</feature>
<keyword evidence="3" id="KW-1185">Reference proteome</keyword>
<dbReference type="EMBL" id="JBHTLT010000039">
    <property type="protein sequence ID" value="MFD1205128.1"/>
    <property type="molecule type" value="Genomic_DNA"/>
</dbReference>
<sequence length="56" mass="6491">MSLFFEDEIRKVQSKIGPDGLKEMMAQDPRRNGQLEKNNSTNWSLSGVRLDPKERL</sequence>
<proteinExistence type="predicted"/>
<dbReference type="Proteomes" id="UP001597231">
    <property type="component" value="Unassembled WGS sequence"/>
</dbReference>
<gene>
    <name evidence="2" type="ORF">ACFQ38_08430</name>
</gene>
<evidence type="ECO:0000313" key="3">
    <source>
        <dbReference type="Proteomes" id="UP001597231"/>
    </source>
</evidence>
<protein>
    <submittedName>
        <fullName evidence="2">Uncharacterized protein</fullName>
    </submittedName>
</protein>
<feature type="compositionally biased region" description="Polar residues" evidence="1">
    <location>
        <begin position="35"/>
        <end position="45"/>
    </location>
</feature>
<evidence type="ECO:0000313" key="2">
    <source>
        <dbReference type="EMBL" id="MFD1205128.1"/>
    </source>
</evidence>
<comment type="caution">
    <text evidence="2">The sequence shown here is derived from an EMBL/GenBank/DDBJ whole genome shotgun (WGS) entry which is preliminary data.</text>
</comment>
<accession>A0ABW3U0B9</accession>
<reference evidence="3" key="1">
    <citation type="journal article" date="2019" name="Int. J. Syst. Evol. Microbiol.">
        <title>The Global Catalogue of Microorganisms (GCM) 10K type strain sequencing project: providing services to taxonomists for standard genome sequencing and annotation.</title>
        <authorList>
            <consortium name="The Broad Institute Genomics Platform"/>
            <consortium name="The Broad Institute Genome Sequencing Center for Infectious Disease"/>
            <person name="Wu L."/>
            <person name="Ma J."/>
        </authorList>
    </citation>
    <scope>NUCLEOTIDE SEQUENCE [LARGE SCALE GENOMIC DNA]</scope>
    <source>
        <strain evidence="3">CCUG 53915</strain>
    </source>
</reference>
<dbReference type="RefSeq" id="WP_336824054.1">
    <property type="nucleotide sequence ID" value="NZ_JBHTLT010000039.1"/>
</dbReference>
<name>A0ABW3U0B9_9BACL</name>
<organism evidence="2 3">
    <name type="scientific">Sporosarcina contaminans</name>
    <dbReference type="NCBI Taxonomy" id="633403"/>
    <lineage>
        <taxon>Bacteria</taxon>
        <taxon>Bacillati</taxon>
        <taxon>Bacillota</taxon>
        <taxon>Bacilli</taxon>
        <taxon>Bacillales</taxon>
        <taxon>Caryophanaceae</taxon>
        <taxon>Sporosarcina</taxon>
    </lineage>
</organism>